<comment type="caution">
    <text evidence="3">The sequence shown here is derived from an EMBL/GenBank/DDBJ whole genome shotgun (WGS) entry which is preliminary data.</text>
</comment>
<keyword evidence="4" id="KW-1185">Reference proteome</keyword>
<keyword evidence="2" id="KW-1133">Transmembrane helix</keyword>
<dbReference type="AlphaFoldDB" id="A0A255ZXP3"/>
<gene>
    <name evidence="3" type="ORF">CHU92_01905</name>
</gene>
<evidence type="ECO:0000313" key="3">
    <source>
        <dbReference type="EMBL" id="OYQ45560.1"/>
    </source>
</evidence>
<feature type="transmembrane region" description="Helical" evidence="2">
    <location>
        <begin position="43"/>
        <end position="63"/>
    </location>
</feature>
<feature type="coiled-coil region" evidence="1">
    <location>
        <begin position="112"/>
        <end position="177"/>
    </location>
</feature>
<dbReference type="EMBL" id="NOXV01000136">
    <property type="protein sequence ID" value="OYQ45560.1"/>
    <property type="molecule type" value="Genomic_DNA"/>
</dbReference>
<protein>
    <recommendedName>
        <fullName evidence="5">Anti-sigma factor</fullName>
    </recommendedName>
</protein>
<evidence type="ECO:0008006" key="5">
    <source>
        <dbReference type="Google" id="ProtNLM"/>
    </source>
</evidence>
<dbReference type="RefSeq" id="WP_094412047.1">
    <property type="nucleotide sequence ID" value="NZ_NOXV01000136.1"/>
</dbReference>
<organism evidence="3 4">
    <name type="scientific">Flavobacterium cyanobacteriorum</name>
    <dbReference type="NCBI Taxonomy" id="2022802"/>
    <lineage>
        <taxon>Bacteria</taxon>
        <taxon>Pseudomonadati</taxon>
        <taxon>Bacteroidota</taxon>
        <taxon>Flavobacteriia</taxon>
        <taxon>Flavobacteriales</taxon>
        <taxon>Flavobacteriaceae</taxon>
        <taxon>Flavobacterium</taxon>
    </lineage>
</organism>
<evidence type="ECO:0000256" key="2">
    <source>
        <dbReference type="SAM" id="Phobius"/>
    </source>
</evidence>
<evidence type="ECO:0000313" key="4">
    <source>
        <dbReference type="Proteomes" id="UP000216605"/>
    </source>
</evidence>
<evidence type="ECO:0000256" key="1">
    <source>
        <dbReference type="SAM" id="Coils"/>
    </source>
</evidence>
<proteinExistence type="predicted"/>
<reference evidence="3 4" key="1">
    <citation type="submission" date="2017-07" db="EMBL/GenBank/DDBJ databases">
        <title>Flavobacterium cyanobacteriorum sp. nov., isolated from cyanobacterial aggregates in a eutrophic lake.</title>
        <authorList>
            <person name="Cai H."/>
        </authorList>
    </citation>
    <scope>NUCLEOTIDE SEQUENCE [LARGE SCALE GENOMIC DNA]</scope>
    <source>
        <strain evidence="3 4">TH021</strain>
    </source>
</reference>
<sequence>MSTDKNLEELFTRLNGSWDTQEPEAGHQDRFLARLERKDKKRFPFSLLLPIAAAILILFGIFINHKPETLQQDALAKVSPKARETQLYFASVISKELAKIEKENSPETQRLVKDALFQIEKLEKDYDKLTQELLQKGESRQLIHAMITNLQTRIAFLEQVTTRIENTKKIKEQYHENNQL</sequence>
<name>A0A255ZXP3_9FLAO</name>
<dbReference type="OrthoDB" id="1143801at2"/>
<keyword evidence="1" id="KW-0175">Coiled coil</keyword>
<keyword evidence="2" id="KW-0812">Transmembrane</keyword>
<dbReference type="Proteomes" id="UP000216605">
    <property type="component" value="Unassembled WGS sequence"/>
</dbReference>
<accession>A0A255ZXP3</accession>
<keyword evidence="2" id="KW-0472">Membrane</keyword>